<protein>
    <submittedName>
        <fullName evidence="2">Uncharacterized protein</fullName>
    </submittedName>
</protein>
<reference evidence="2 3" key="1">
    <citation type="submission" date="2023-02" db="EMBL/GenBank/DDBJ databases">
        <title>LHISI_Scaffold_Assembly.</title>
        <authorList>
            <person name="Stuart O.P."/>
            <person name="Cleave R."/>
            <person name="Magrath M.J.L."/>
            <person name="Mikheyev A.S."/>
        </authorList>
    </citation>
    <scope>NUCLEOTIDE SEQUENCE [LARGE SCALE GENOMIC DNA]</scope>
    <source>
        <strain evidence="2">Daus_M_001</strain>
        <tissue evidence="2">Leg muscle</tissue>
    </source>
</reference>
<proteinExistence type="predicted"/>
<evidence type="ECO:0000313" key="3">
    <source>
        <dbReference type="Proteomes" id="UP001159363"/>
    </source>
</evidence>
<accession>A0ABQ9HAG4</accession>
<comment type="caution">
    <text evidence="2">The sequence shown here is derived from an EMBL/GenBank/DDBJ whole genome shotgun (WGS) entry which is preliminary data.</text>
</comment>
<name>A0ABQ9HAG4_9NEOP</name>
<evidence type="ECO:0000256" key="1">
    <source>
        <dbReference type="SAM" id="MobiDB-lite"/>
    </source>
</evidence>
<dbReference type="Proteomes" id="UP001159363">
    <property type="component" value="Chromosome 5"/>
</dbReference>
<sequence>MEPASFRHCGLSRLRRTAPTQAYWQRRTLYLGYHVHMISPRLAFTVQPALNRVCVRHLLALRDVGIGKELGLEQKVISYGEFGVGKIPAARCAVFQKGSNPGGAAPGYSHVGIVSDAAAGQWVFSGISGFPAIDSGAHCSLLTSLHPHRGVEKARLASCLPAAQDRNTSRLGNSPGLVGGQEIMQRRVLPLKKIGNGTTAIGFHFALKFSPCPASPQCSRLLRAPSRTVGFTRRVSRPLVHSRHEHLARRHHAIFCRRLHTTSLAHSARWPLPKIADRGEKGLWRQLVWPLSINHGLPRKGGGEATSASFGKRGGSRWVTPYSAGQPTRRQLHRMARSRMVSSHRHLYRRCEQILRFNRILCGTSGHRSAVGGKGGTAASEFLSPFSHSTRRFTQQWYFYDDAARRTHEGSATHRCCGYADRWLGDLTDPNYYPALYTVGHRSKSECCEIRPELVFPLLTSPLRSSLRLGSAVMQGRGKWEVPEKTRQPAASSGTISTCENPGPAANRTRFA</sequence>
<keyword evidence="3" id="KW-1185">Reference proteome</keyword>
<evidence type="ECO:0000313" key="2">
    <source>
        <dbReference type="EMBL" id="KAJ8881274.1"/>
    </source>
</evidence>
<feature type="region of interest" description="Disordered" evidence="1">
    <location>
        <begin position="479"/>
        <end position="512"/>
    </location>
</feature>
<gene>
    <name evidence="2" type="ORF">PR048_017750</name>
</gene>
<feature type="compositionally biased region" description="Polar residues" evidence="1">
    <location>
        <begin position="489"/>
        <end position="500"/>
    </location>
</feature>
<dbReference type="EMBL" id="JARBHB010000006">
    <property type="protein sequence ID" value="KAJ8881274.1"/>
    <property type="molecule type" value="Genomic_DNA"/>
</dbReference>
<organism evidence="2 3">
    <name type="scientific">Dryococelus australis</name>
    <dbReference type="NCBI Taxonomy" id="614101"/>
    <lineage>
        <taxon>Eukaryota</taxon>
        <taxon>Metazoa</taxon>
        <taxon>Ecdysozoa</taxon>
        <taxon>Arthropoda</taxon>
        <taxon>Hexapoda</taxon>
        <taxon>Insecta</taxon>
        <taxon>Pterygota</taxon>
        <taxon>Neoptera</taxon>
        <taxon>Polyneoptera</taxon>
        <taxon>Phasmatodea</taxon>
        <taxon>Verophasmatodea</taxon>
        <taxon>Anareolatae</taxon>
        <taxon>Phasmatidae</taxon>
        <taxon>Eurycanthinae</taxon>
        <taxon>Dryococelus</taxon>
    </lineage>
</organism>